<keyword evidence="3" id="KW-0238">DNA-binding</keyword>
<dbReference type="STRING" id="446470.Snas_5788"/>
<feature type="domain" description="HTH luxR-type" evidence="6">
    <location>
        <begin position="146"/>
        <end position="211"/>
    </location>
</feature>
<organism evidence="8 9">
    <name type="scientific">Stackebrandtia nassauensis (strain DSM 44728 / CIP 108903 / NRRL B-16338 / NBRC 102104 / LLR-40K-21)</name>
    <dbReference type="NCBI Taxonomy" id="446470"/>
    <lineage>
        <taxon>Bacteria</taxon>
        <taxon>Bacillati</taxon>
        <taxon>Actinomycetota</taxon>
        <taxon>Actinomycetes</taxon>
        <taxon>Glycomycetales</taxon>
        <taxon>Glycomycetaceae</taxon>
        <taxon>Stackebrandtia</taxon>
    </lineage>
</organism>
<dbReference type="Pfam" id="PF00196">
    <property type="entry name" value="GerE"/>
    <property type="match status" value="1"/>
</dbReference>
<keyword evidence="4" id="KW-0804">Transcription</keyword>
<keyword evidence="9" id="KW-1185">Reference proteome</keyword>
<evidence type="ECO:0000256" key="2">
    <source>
        <dbReference type="ARBA" id="ARBA00023015"/>
    </source>
</evidence>
<dbReference type="PRINTS" id="PR00038">
    <property type="entry name" value="HTHLUXR"/>
</dbReference>
<dbReference type="GO" id="GO:0003677">
    <property type="term" value="F:DNA binding"/>
    <property type="evidence" value="ECO:0007669"/>
    <property type="project" value="UniProtKB-KW"/>
</dbReference>
<dbReference type="InterPro" id="IPR039420">
    <property type="entry name" value="WalR-like"/>
</dbReference>
<dbReference type="Proteomes" id="UP000000844">
    <property type="component" value="Chromosome"/>
</dbReference>
<dbReference type="GO" id="GO:0000160">
    <property type="term" value="P:phosphorelay signal transduction system"/>
    <property type="evidence" value="ECO:0007669"/>
    <property type="project" value="InterPro"/>
</dbReference>
<dbReference type="CDD" id="cd06170">
    <property type="entry name" value="LuxR_C_like"/>
    <property type="match status" value="1"/>
</dbReference>
<dbReference type="KEGG" id="sna:Snas_5788"/>
<dbReference type="SMART" id="SM00448">
    <property type="entry name" value="REC"/>
    <property type="match status" value="1"/>
</dbReference>
<keyword evidence="2" id="KW-0805">Transcription regulation</keyword>
<dbReference type="InterPro" id="IPR000792">
    <property type="entry name" value="Tscrpt_reg_LuxR_C"/>
</dbReference>
<dbReference type="AlphaFoldDB" id="D3PYY9"/>
<evidence type="ECO:0000259" key="7">
    <source>
        <dbReference type="PROSITE" id="PS50110"/>
    </source>
</evidence>
<dbReference type="InterPro" id="IPR058245">
    <property type="entry name" value="NreC/VraR/RcsB-like_REC"/>
</dbReference>
<accession>D3PYY9</accession>
<evidence type="ECO:0000313" key="8">
    <source>
        <dbReference type="EMBL" id="ADD45418.1"/>
    </source>
</evidence>
<dbReference type="eggNOG" id="COG2197">
    <property type="taxonomic scope" value="Bacteria"/>
</dbReference>
<dbReference type="PROSITE" id="PS50110">
    <property type="entry name" value="RESPONSE_REGULATORY"/>
    <property type="match status" value="1"/>
</dbReference>
<reference evidence="8 9" key="1">
    <citation type="journal article" date="2009" name="Stand. Genomic Sci.">
        <title>Complete genome sequence of Stackebrandtia nassauensis type strain (LLR-40K-21).</title>
        <authorList>
            <person name="Munk C."/>
            <person name="Lapidus A."/>
            <person name="Copeland A."/>
            <person name="Jando M."/>
            <person name="Mayilraj S."/>
            <person name="Glavina Del Rio T."/>
            <person name="Nolan M."/>
            <person name="Chen F."/>
            <person name="Lucas S."/>
            <person name="Tice H."/>
            <person name="Cheng J.F."/>
            <person name="Han C."/>
            <person name="Detter J.C."/>
            <person name="Bruce D."/>
            <person name="Goodwin L."/>
            <person name="Chain P."/>
            <person name="Pitluck S."/>
            <person name="Goker M."/>
            <person name="Ovchinikova G."/>
            <person name="Pati A."/>
            <person name="Ivanova N."/>
            <person name="Mavromatis K."/>
            <person name="Chen A."/>
            <person name="Palaniappan K."/>
            <person name="Land M."/>
            <person name="Hauser L."/>
            <person name="Chang Y.J."/>
            <person name="Jeffries C.D."/>
            <person name="Bristow J."/>
            <person name="Eisen J.A."/>
            <person name="Markowitz V."/>
            <person name="Hugenholtz P."/>
            <person name="Kyrpides N.C."/>
            <person name="Klenk H.P."/>
        </authorList>
    </citation>
    <scope>NUCLEOTIDE SEQUENCE [LARGE SCALE GENOMIC DNA]</scope>
    <source>
        <strain evidence="9">DSM 44728 / CIP 108903 / NRRL B-16338 / NBRC 102104 / LLR-40K-21</strain>
    </source>
</reference>
<dbReference type="InterPro" id="IPR016032">
    <property type="entry name" value="Sig_transdc_resp-reg_C-effctor"/>
</dbReference>
<keyword evidence="1 5" id="KW-0597">Phosphoprotein</keyword>
<dbReference type="InterPro" id="IPR001789">
    <property type="entry name" value="Sig_transdc_resp-reg_receiver"/>
</dbReference>
<dbReference type="Pfam" id="PF00072">
    <property type="entry name" value="Response_reg"/>
    <property type="match status" value="1"/>
</dbReference>
<gene>
    <name evidence="8" type="ordered locus">Snas_5788</name>
</gene>
<dbReference type="SUPFAM" id="SSF46894">
    <property type="entry name" value="C-terminal effector domain of the bipartite response regulators"/>
    <property type="match status" value="1"/>
</dbReference>
<dbReference type="PROSITE" id="PS50043">
    <property type="entry name" value="HTH_LUXR_2"/>
    <property type="match status" value="1"/>
</dbReference>
<dbReference type="EMBL" id="CP001778">
    <property type="protein sequence ID" value="ADD45418.1"/>
    <property type="molecule type" value="Genomic_DNA"/>
</dbReference>
<feature type="domain" description="Response regulatory" evidence="7">
    <location>
        <begin position="7"/>
        <end position="123"/>
    </location>
</feature>
<proteinExistence type="predicted"/>
<dbReference type="PROSITE" id="PS00622">
    <property type="entry name" value="HTH_LUXR_1"/>
    <property type="match status" value="1"/>
</dbReference>
<evidence type="ECO:0000256" key="3">
    <source>
        <dbReference type="ARBA" id="ARBA00023125"/>
    </source>
</evidence>
<dbReference type="PANTHER" id="PTHR43214:SF24">
    <property type="entry name" value="TRANSCRIPTIONAL REGULATORY PROTEIN NARL-RELATED"/>
    <property type="match status" value="1"/>
</dbReference>
<dbReference type="InterPro" id="IPR011006">
    <property type="entry name" value="CheY-like_superfamily"/>
</dbReference>
<dbReference type="PANTHER" id="PTHR43214">
    <property type="entry name" value="TWO-COMPONENT RESPONSE REGULATOR"/>
    <property type="match status" value="1"/>
</dbReference>
<evidence type="ECO:0000259" key="6">
    <source>
        <dbReference type="PROSITE" id="PS50043"/>
    </source>
</evidence>
<evidence type="ECO:0000313" key="9">
    <source>
        <dbReference type="Proteomes" id="UP000000844"/>
    </source>
</evidence>
<dbReference type="Gene3D" id="3.40.50.2300">
    <property type="match status" value="1"/>
</dbReference>
<sequence>MDDTPVRVLIVDDQTLMRQGLRKLLEIEPGVTVSGAAASGQEALALLATTTVDVALVDAKMPGMDGVALIRRLAAEHPSVACVILTTFDDDEYIFGGLAAGARGFLLKDTPPDELVTTLRRAAAGETVLGSPAAERVVARLRTDPHGTGLEALSAREREVGDLIAQGAHNREIARRLFITEGTVKNHVTALLRKLGMRDRTQLALFLAKHRDQR</sequence>
<dbReference type="SMART" id="SM00421">
    <property type="entry name" value="HTH_LUXR"/>
    <property type="match status" value="1"/>
</dbReference>
<dbReference type="HOGENOM" id="CLU_000445_90_10_11"/>
<protein>
    <submittedName>
        <fullName evidence="8">Two component transcriptional regulator, LuxR family</fullName>
    </submittedName>
</protein>
<dbReference type="SUPFAM" id="SSF52172">
    <property type="entry name" value="CheY-like"/>
    <property type="match status" value="1"/>
</dbReference>
<evidence type="ECO:0000256" key="4">
    <source>
        <dbReference type="ARBA" id="ARBA00023163"/>
    </source>
</evidence>
<evidence type="ECO:0000256" key="1">
    <source>
        <dbReference type="ARBA" id="ARBA00022553"/>
    </source>
</evidence>
<dbReference type="GO" id="GO:0006355">
    <property type="term" value="P:regulation of DNA-templated transcription"/>
    <property type="evidence" value="ECO:0007669"/>
    <property type="project" value="InterPro"/>
</dbReference>
<feature type="modified residue" description="4-aspartylphosphate" evidence="5">
    <location>
        <position position="58"/>
    </location>
</feature>
<evidence type="ECO:0000256" key="5">
    <source>
        <dbReference type="PROSITE-ProRule" id="PRU00169"/>
    </source>
</evidence>
<dbReference type="CDD" id="cd17535">
    <property type="entry name" value="REC_NarL-like"/>
    <property type="match status" value="1"/>
</dbReference>
<name>D3PYY9_STANL</name>